<evidence type="ECO:0000256" key="1">
    <source>
        <dbReference type="ARBA" id="ARBA00010333"/>
    </source>
</evidence>
<organism evidence="4 5">
    <name type="scientific">Pseudomonas typographi</name>
    <dbReference type="NCBI Taxonomy" id="2715964"/>
    <lineage>
        <taxon>Bacteria</taxon>
        <taxon>Pseudomonadati</taxon>
        <taxon>Pseudomonadota</taxon>
        <taxon>Gammaproteobacteria</taxon>
        <taxon>Pseudomonadales</taxon>
        <taxon>Pseudomonadaceae</taxon>
        <taxon>Pseudomonas</taxon>
    </lineage>
</organism>
<accession>A0ABR7Z0P4</accession>
<keyword evidence="2" id="KW-0732">Signal</keyword>
<evidence type="ECO:0000256" key="2">
    <source>
        <dbReference type="SAM" id="SignalP"/>
    </source>
</evidence>
<dbReference type="SUPFAM" id="SSF53955">
    <property type="entry name" value="Lysozyme-like"/>
    <property type="match status" value="1"/>
</dbReference>
<comment type="caution">
    <text evidence="4">The sequence shown here is derived from an EMBL/GenBank/DDBJ whole genome shotgun (WGS) entry which is preliminary data.</text>
</comment>
<dbReference type="InterPro" id="IPR008258">
    <property type="entry name" value="Transglycosylase_SLT_dom_1"/>
</dbReference>
<dbReference type="PANTHER" id="PTHR35936">
    <property type="entry name" value="MEMBRANE-BOUND LYTIC MUREIN TRANSGLYCOSYLASE F"/>
    <property type="match status" value="1"/>
</dbReference>
<reference evidence="4 5" key="1">
    <citation type="journal article" date="2020" name="Insects">
        <title>Bacteria Belonging to Pseudomonas typographi sp. nov. from the Bark Beetle Ips typographus Have Genomic Potential to Aid in the Host Ecology.</title>
        <authorList>
            <person name="Peral-Aranega E."/>
            <person name="Saati-Santamaria Z."/>
            <person name="Kolarik M."/>
            <person name="Rivas R."/>
            <person name="Garcia-Fraile P."/>
        </authorList>
    </citation>
    <scope>NUCLEOTIDE SEQUENCE [LARGE SCALE GENOMIC DNA]</scope>
    <source>
        <strain evidence="4 5">CA3A</strain>
    </source>
</reference>
<protein>
    <submittedName>
        <fullName evidence="4">Transglycosylase SLT domain-containing protein</fullName>
    </submittedName>
</protein>
<dbReference type="InterPro" id="IPR023346">
    <property type="entry name" value="Lysozyme-like_dom_sf"/>
</dbReference>
<evidence type="ECO:0000313" key="5">
    <source>
        <dbReference type="Proteomes" id="UP000805841"/>
    </source>
</evidence>
<feature type="domain" description="Transglycosylase SLT" evidence="3">
    <location>
        <begin position="310"/>
        <end position="418"/>
    </location>
</feature>
<feature type="signal peptide" evidence="2">
    <location>
        <begin position="1"/>
        <end position="22"/>
    </location>
</feature>
<dbReference type="Proteomes" id="UP000805841">
    <property type="component" value="Unassembled WGS sequence"/>
</dbReference>
<comment type="similarity">
    <text evidence="1">Belongs to the bacterial solute-binding protein 3 family.</text>
</comment>
<gene>
    <name evidence="4" type="ORF">HAQ05_10105</name>
</gene>
<dbReference type="RefSeq" id="WP_190420001.1">
    <property type="nucleotide sequence ID" value="NZ_JAAOCA010000010.1"/>
</dbReference>
<proteinExistence type="inferred from homology"/>
<keyword evidence="5" id="KW-1185">Reference proteome</keyword>
<dbReference type="EMBL" id="JAAOCA010000010">
    <property type="protein sequence ID" value="MBD1599059.1"/>
    <property type="molecule type" value="Genomic_DNA"/>
</dbReference>
<evidence type="ECO:0000259" key="3">
    <source>
        <dbReference type="Pfam" id="PF01464"/>
    </source>
</evidence>
<feature type="chain" id="PRO_5045203517" evidence="2">
    <location>
        <begin position="23"/>
        <end position="473"/>
    </location>
</feature>
<name>A0ABR7Z0P4_9PSED</name>
<dbReference type="Gene3D" id="1.10.530.10">
    <property type="match status" value="1"/>
</dbReference>
<dbReference type="SUPFAM" id="SSF53850">
    <property type="entry name" value="Periplasmic binding protein-like II"/>
    <property type="match status" value="1"/>
</dbReference>
<sequence>MKRPLLLIVLCMAAWLPAGAQARTGGPQQVAHSAKGRDLPEIRASHVLRVLVNQSRNSSGTVSGRSIGEEEVRLKAFERYLASPAGGGQAIRFKVIPKAKEQLLGALLRGEGDLVAPGEAMEEPTPLAAVAGSAPTVGRAPLVLVRARGARQFSRPEQLAGQLLVLPAGSAAGQAVAALNERLERRHLAPVRIEWVDPSLAVEDVLEMVEAKVYPMTLVEQPIAERWAKVMPQLQVDRQLAFAPAAGMRWYTRSEATQLQASVDGFLRDYRPPADQDKTFAAAYAQLYKIQNPMARRERERLEGLRPVLQRNAQQQGLDWLDLAALAYKESALDPDARGASGATGLLQITPSAAARVGVGGIHDVDNNVKAGARYLAMIKRKFFASRHLAERERMAFTLAAYNLGPERVQALRAEARRRGLNPNQWFFQVERVAQEQVGMAPVSYVNAVNKYFLAYDRERERLEPQGGRVAYR</sequence>
<evidence type="ECO:0000313" key="4">
    <source>
        <dbReference type="EMBL" id="MBD1599059.1"/>
    </source>
</evidence>
<dbReference type="Gene3D" id="3.40.190.10">
    <property type="entry name" value="Periplasmic binding protein-like II"/>
    <property type="match status" value="2"/>
</dbReference>
<dbReference type="Pfam" id="PF01464">
    <property type="entry name" value="SLT"/>
    <property type="match status" value="1"/>
</dbReference>
<dbReference type="PANTHER" id="PTHR35936:SF32">
    <property type="entry name" value="MEMBRANE-BOUND LYTIC MUREIN TRANSGLYCOSYLASE F"/>
    <property type="match status" value="1"/>
</dbReference>